<dbReference type="PANTHER" id="PTHR46401:SF2">
    <property type="entry name" value="GLYCOSYLTRANSFERASE WBBK-RELATED"/>
    <property type="match status" value="1"/>
</dbReference>
<protein>
    <submittedName>
        <fullName evidence="3">Glycosyltransferase family 4 protein</fullName>
    </submittedName>
</protein>
<keyword evidence="1" id="KW-0808">Transferase</keyword>
<dbReference type="Gene3D" id="3.40.50.2000">
    <property type="entry name" value="Glycogen Phosphorylase B"/>
    <property type="match status" value="1"/>
</dbReference>
<proteinExistence type="predicted"/>
<dbReference type="Proteomes" id="UP000732193">
    <property type="component" value="Unassembled WGS sequence"/>
</dbReference>
<dbReference type="SUPFAM" id="SSF53756">
    <property type="entry name" value="UDP-Glycosyltransferase/glycogen phosphorylase"/>
    <property type="match status" value="1"/>
</dbReference>
<dbReference type="AlphaFoldDB" id="A0AAE2W242"/>
<sequence length="487" mass="55397">MKTHFFDVTDIVLYVEKETSVSGIQRVSFEVIKRMVDRHGTQFVHLSYWDRARREYVAIPSDFIAEMDEFDPDILSAVFFGKGARSRQETAPTLERYRNRPMKYWFHYLRSSFHAMRGNEAHFNKHNSSILEWRNFKAGVLPEPEPKTYDLERTLVSKMAQKGDRLVVLGATWAIDGLDACFQGLADNQGVEISQLIHDLIPIITPEHIAGDFSQEFYRWLKTSMGYCTSYFGNSKNTSKDLKAFMEEIGVERPIQTVPLAQKFTVVESKTAPKPMKGPAGPYKTRVDRTLGLRREILNLSKVPFVLVVGTMESRKNIWRLAQAWQRLSREEGLNVPKLVFAGKPGWYNDDFNQLMRGTDNLGGWVQFADRPTDTELGYLYETCVFTAMVSFYEGWGLPIGEGLSFGKTGVVADNSSMPEVGGDMVEYCDAHSLDSIHAACRKLIADPAHREALEAKIAATKLRTWDDVTNDFVDLLSDAPLLEREK</sequence>
<evidence type="ECO:0000259" key="2">
    <source>
        <dbReference type="Pfam" id="PF00534"/>
    </source>
</evidence>
<accession>A0AAE2W242</accession>
<gene>
    <name evidence="3" type="ORF">JQV55_20235</name>
</gene>
<dbReference type="CDD" id="cd03809">
    <property type="entry name" value="GT4_MtfB-like"/>
    <property type="match status" value="1"/>
</dbReference>
<evidence type="ECO:0000313" key="4">
    <source>
        <dbReference type="Proteomes" id="UP000732193"/>
    </source>
</evidence>
<dbReference type="EMBL" id="JAFBRM010000012">
    <property type="protein sequence ID" value="MBM1715910.1"/>
    <property type="molecule type" value="Genomic_DNA"/>
</dbReference>
<dbReference type="InterPro" id="IPR001296">
    <property type="entry name" value="Glyco_trans_1"/>
</dbReference>
<dbReference type="Pfam" id="PF00534">
    <property type="entry name" value="Glycos_transf_1"/>
    <property type="match status" value="1"/>
</dbReference>
<evidence type="ECO:0000313" key="3">
    <source>
        <dbReference type="EMBL" id="MBM1715910.1"/>
    </source>
</evidence>
<feature type="domain" description="Glycosyl transferase family 1" evidence="2">
    <location>
        <begin position="299"/>
        <end position="456"/>
    </location>
</feature>
<evidence type="ECO:0000256" key="1">
    <source>
        <dbReference type="ARBA" id="ARBA00022679"/>
    </source>
</evidence>
<comment type="caution">
    <text evidence="3">The sequence shown here is derived from an EMBL/GenBank/DDBJ whole genome shotgun (WGS) entry which is preliminary data.</text>
</comment>
<organism evidence="3 4">
    <name type="scientific">Sulfitobacter geojensis</name>
    <dbReference type="NCBI Taxonomy" id="1342299"/>
    <lineage>
        <taxon>Bacteria</taxon>
        <taxon>Pseudomonadati</taxon>
        <taxon>Pseudomonadota</taxon>
        <taxon>Alphaproteobacteria</taxon>
        <taxon>Rhodobacterales</taxon>
        <taxon>Roseobacteraceae</taxon>
        <taxon>Sulfitobacter</taxon>
    </lineage>
</organism>
<reference evidence="3 4" key="1">
    <citation type="submission" date="2021-01" db="EMBL/GenBank/DDBJ databases">
        <title>Diatom-associated Roseobacters Show Island Model of Population Structure.</title>
        <authorList>
            <person name="Qu L."/>
            <person name="Feng X."/>
            <person name="Chen Y."/>
            <person name="Li L."/>
            <person name="Wang X."/>
            <person name="Hu Z."/>
            <person name="Wang H."/>
            <person name="Luo H."/>
        </authorList>
    </citation>
    <scope>NUCLEOTIDE SEQUENCE [LARGE SCALE GENOMIC DNA]</scope>
    <source>
        <strain evidence="3 4">TR60-84</strain>
    </source>
</reference>
<keyword evidence="4" id="KW-1185">Reference proteome</keyword>
<dbReference type="RefSeq" id="WP_203243617.1">
    <property type="nucleotide sequence ID" value="NZ_JAFBRH010000012.1"/>
</dbReference>
<dbReference type="GO" id="GO:0016757">
    <property type="term" value="F:glycosyltransferase activity"/>
    <property type="evidence" value="ECO:0007669"/>
    <property type="project" value="InterPro"/>
</dbReference>
<dbReference type="PANTHER" id="PTHR46401">
    <property type="entry name" value="GLYCOSYLTRANSFERASE WBBK-RELATED"/>
    <property type="match status" value="1"/>
</dbReference>
<name>A0AAE2W242_9RHOB</name>